<protein>
    <submittedName>
        <fullName evidence="2">Unnamed protein product</fullName>
    </submittedName>
</protein>
<evidence type="ECO:0000313" key="3">
    <source>
        <dbReference type="Proteomes" id="UP001165120"/>
    </source>
</evidence>
<feature type="compositionally biased region" description="Polar residues" evidence="1">
    <location>
        <begin position="109"/>
        <end position="121"/>
    </location>
</feature>
<evidence type="ECO:0000256" key="1">
    <source>
        <dbReference type="SAM" id="MobiDB-lite"/>
    </source>
</evidence>
<feature type="region of interest" description="Disordered" evidence="1">
    <location>
        <begin position="1"/>
        <end position="182"/>
    </location>
</feature>
<sequence>MKEGHHNVYGVGIGVNSPAIGNVQPAVSSNLRNESNNNISLQSSSYSDDIDETTANPFMFSNGNRVTGSPSNVLSPKYQQRQEQQQQQGSFEKSNLRSNNSSSRLNIARSKSSSNYESSDTNLNNSNRNRNTPPASATPPPTAAGAAANHVSSTSKVSDSPSKGSRHQYRNLLPSEVQSVEA</sequence>
<dbReference type="EMBL" id="BSXN01003332">
    <property type="protein sequence ID" value="GME79035.1"/>
    <property type="molecule type" value="Genomic_DNA"/>
</dbReference>
<feature type="compositionally biased region" description="Low complexity" evidence="1">
    <location>
        <begin position="143"/>
        <end position="163"/>
    </location>
</feature>
<evidence type="ECO:0000313" key="2">
    <source>
        <dbReference type="EMBL" id="GME79035.1"/>
    </source>
</evidence>
<dbReference type="AlphaFoldDB" id="A0A9W6WJZ4"/>
<feature type="compositionally biased region" description="Low complexity" evidence="1">
    <location>
        <begin position="96"/>
        <end position="106"/>
    </location>
</feature>
<dbReference type="Proteomes" id="UP001165120">
    <property type="component" value="Unassembled WGS sequence"/>
</dbReference>
<keyword evidence="3" id="KW-1185">Reference proteome</keyword>
<gene>
    <name evidence="2" type="ORF">Cboi02_000599700</name>
</gene>
<proteinExistence type="predicted"/>
<organism evidence="2 3">
    <name type="scientific">Candida boidinii</name>
    <name type="common">Yeast</name>
    <dbReference type="NCBI Taxonomy" id="5477"/>
    <lineage>
        <taxon>Eukaryota</taxon>
        <taxon>Fungi</taxon>
        <taxon>Dikarya</taxon>
        <taxon>Ascomycota</taxon>
        <taxon>Saccharomycotina</taxon>
        <taxon>Pichiomycetes</taxon>
        <taxon>Pichiales</taxon>
        <taxon>Pichiaceae</taxon>
        <taxon>Ogataea</taxon>
        <taxon>Ogataea/Candida clade</taxon>
    </lineage>
</organism>
<comment type="caution">
    <text evidence="2">The sequence shown here is derived from an EMBL/GenBank/DDBJ whole genome shotgun (WGS) entry which is preliminary data.</text>
</comment>
<name>A0A9W6WJZ4_CANBO</name>
<feature type="compositionally biased region" description="Polar residues" evidence="1">
    <location>
        <begin position="25"/>
        <end position="78"/>
    </location>
</feature>
<accession>A0A9W6WJZ4</accession>
<feature type="compositionally biased region" description="Low complexity" evidence="1">
    <location>
        <begin position="79"/>
        <end position="88"/>
    </location>
</feature>
<feature type="compositionally biased region" description="Low complexity" evidence="1">
    <location>
        <begin position="122"/>
        <end position="135"/>
    </location>
</feature>
<reference evidence="2" key="1">
    <citation type="submission" date="2023-04" db="EMBL/GenBank/DDBJ databases">
        <title>Candida boidinii NBRC 10035.</title>
        <authorList>
            <person name="Ichikawa N."/>
            <person name="Sato H."/>
            <person name="Tonouchi N."/>
        </authorList>
    </citation>
    <scope>NUCLEOTIDE SEQUENCE</scope>
    <source>
        <strain evidence="2">NBRC 10035</strain>
    </source>
</reference>